<dbReference type="PANTHER" id="PTHR48101">
    <property type="entry name" value="METHYLMALONYL-COA MUTASE, MITOCHONDRIAL-RELATED"/>
    <property type="match status" value="1"/>
</dbReference>
<gene>
    <name evidence="2" type="ORF">FUA23_18045</name>
</gene>
<reference evidence="2 3" key="1">
    <citation type="submission" date="2019-08" db="EMBL/GenBank/DDBJ databases">
        <title>Lewinella sp. strain SSH13 Genome sequencing and assembly.</title>
        <authorList>
            <person name="Kim I."/>
        </authorList>
    </citation>
    <scope>NUCLEOTIDE SEQUENCE [LARGE SCALE GENOMIC DNA]</scope>
    <source>
        <strain evidence="2 3">SSH13</strain>
    </source>
</reference>
<dbReference type="EMBL" id="VOXD01000034">
    <property type="protein sequence ID" value="TXF87602.1"/>
    <property type="molecule type" value="Genomic_DNA"/>
</dbReference>
<dbReference type="SUPFAM" id="SSF51703">
    <property type="entry name" value="Cobalamin (vitamin B12)-dependent enzymes"/>
    <property type="match status" value="1"/>
</dbReference>
<dbReference type="PANTHER" id="PTHR48101:SF4">
    <property type="entry name" value="METHYLMALONYL-COA MUTASE, MITOCHONDRIAL"/>
    <property type="match status" value="1"/>
</dbReference>
<dbReference type="GO" id="GO:0019678">
    <property type="term" value="P:propionate metabolic process, methylmalonyl pathway"/>
    <property type="evidence" value="ECO:0007669"/>
    <property type="project" value="TreeGrafter"/>
</dbReference>
<protein>
    <recommendedName>
        <fullName evidence="1">Methylmalonyl-CoA mutase alpha/beta chain catalytic domain-containing protein</fullName>
    </recommendedName>
</protein>
<keyword evidence="3" id="KW-1185">Reference proteome</keyword>
<dbReference type="OrthoDB" id="9762378at2"/>
<feature type="domain" description="Methylmalonyl-CoA mutase alpha/beta chain catalytic" evidence="1">
    <location>
        <begin position="156"/>
        <end position="281"/>
    </location>
</feature>
<dbReference type="Pfam" id="PF01642">
    <property type="entry name" value="MM_CoA_mutase"/>
    <property type="match status" value="1"/>
</dbReference>
<name>A0A5C7FAE4_9BACT</name>
<organism evidence="2 3">
    <name type="scientific">Neolewinella aurantiaca</name>
    <dbReference type="NCBI Taxonomy" id="2602767"/>
    <lineage>
        <taxon>Bacteria</taxon>
        <taxon>Pseudomonadati</taxon>
        <taxon>Bacteroidota</taxon>
        <taxon>Saprospiria</taxon>
        <taxon>Saprospirales</taxon>
        <taxon>Lewinellaceae</taxon>
        <taxon>Neolewinella</taxon>
    </lineage>
</organism>
<dbReference type="Gene3D" id="3.20.20.240">
    <property type="entry name" value="Methylmalonyl-CoA mutase"/>
    <property type="match status" value="1"/>
</dbReference>
<evidence type="ECO:0000313" key="3">
    <source>
        <dbReference type="Proteomes" id="UP000321907"/>
    </source>
</evidence>
<dbReference type="InterPro" id="IPR016176">
    <property type="entry name" value="Cbl-dep_enz_cat"/>
</dbReference>
<evidence type="ECO:0000259" key="1">
    <source>
        <dbReference type="Pfam" id="PF01642"/>
    </source>
</evidence>
<proteinExistence type="predicted"/>
<dbReference type="GO" id="GO:0004494">
    <property type="term" value="F:methylmalonyl-CoA mutase activity"/>
    <property type="evidence" value="ECO:0007669"/>
    <property type="project" value="TreeGrafter"/>
</dbReference>
<sequence length="286" mass="31545">MQTNFPEVSKAEWLAKVEKDLKGKSLDSLDFEVSGETFSPVHHRDDLATLPRPVRTTSGCRLGVFIEVQDAVSANKLALEALNGGADYLYLYDPLYTTGKEGYQEKLYAGILTDIVEVVWHNHPTSIVISGIDTIAQELYNFSGSRGESTLWLSPGTEYLTNIAFFRATRLCASLIMEHSSEITGFRTGVVVEGDEKDPNTAKIRTTAQAMAAINGGADILMIKPSDGKGDTAFERRIARNVHHLLTEESHLTRVADPATGSYYIESLTDHLARKIWAKFQLAFSA</sequence>
<dbReference type="GO" id="GO:0031419">
    <property type="term" value="F:cobalamin binding"/>
    <property type="evidence" value="ECO:0007669"/>
    <property type="project" value="InterPro"/>
</dbReference>
<dbReference type="Proteomes" id="UP000321907">
    <property type="component" value="Unassembled WGS sequence"/>
</dbReference>
<dbReference type="InterPro" id="IPR006099">
    <property type="entry name" value="MeMalonylCoA_mutase_a/b_cat"/>
</dbReference>
<evidence type="ECO:0000313" key="2">
    <source>
        <dbReference type="EMBL" id="TXF87602.1"/>
    </source>
</evidence>
<comment type="caution">
    <text evidence="2">The sequence shown here is derived from an EMBL/GenBank/DDBJ whole genome shotgun (WGS) entry which is preliminary data.</text>
</comment>
<dbReference type="GO" id="GO:0005737">
    <property type="term" value="C:cytoplasm"/>
    <property type="evidence" value="ECO:0007669"/>
    <property type="project" value="TreeGrafter"/>
</dbReference>
<dbReference type="AlphaFoldDB" id="A0A5C7FAE4"/>
<dbReference type="RefSeq" id="WP_147932167.1">
    <property type="nucleotide sequence ID" value="NZ_VOXD01000034.1"/>
</dbReference>
<accession>A0A5C7FAE4</accession>